<keyword evidence="6 15" id="KW-0418">Kinase</keyword>
<protein>
    <recommendedName>
        <fullName evidence="10">Nucleoside diphosphate kinase homolog 5</fullName>
    </recommendedName>
    <alternativeName>
        <fullName evidence="11">3'-5' exonuclease NME5</fullName>
    </alternativeName>
</protein>
<dbReference type="Pfam" id="PF05186">
    <property type="entry name" value="Dpy-30"/>
    <property type="match status" value="1"/>
</dbReference>
<dbReference type="InterPro" id="IPR036850">
    <property type="entry name" value="NDK-like_dom_sf"/>
</dbReference>
<evidence type="ECO:0000256" key="11">
    <source>
        <dbReference type="ARBA" id="ARBA00080200"/>
    </source>
</evidence>
<dbReference type="InterPro" id="IPR007858">
    <property type="entry name" value="Dpy-30_motif"/>
</dbReference>
<organism evidence="15 16">
    <name type="scientific">Caerostris darwini</name>
    <dbReference type="NCBI Taxonomy" id="1538125"/>
    <lineage>
        <taxon>Eukaryota</taxon>
        <taxon>Metazoa</taxon>
        <taxon>Ecdysozoa</taxon>
        <taxon>Arthropoda</taxon>
        <taxon>Chelicerata</taxon>
        <taxon>Arachnida</taxon>
        <taxon>Araneae</taxon>
        <taxon>Araneomorphae</taxon>
        <taxon>Entelegynae</taxon>
        <taxon>Araneoidea</taxon>
        <taxon>Araneidae</taxon>
        <taxon>Caerostris</taxon>
    </lineage>
</organism>
<gene>
    <name evidence="15" type="primary">NME5</name>
    <name evidence="15" type="ORF">CDAR_167841</name>
</gene>
<evidence type="ECO:0000256" key="12">
    <source>
        <dbReference type="PROSITE-ProRule" id="PRU00706"/>
    </source>
</evidence>
<evidence type="ECO:0000256" key="1">
    <source>
        <dbReference type="ARBA" id="ARBA00004138"/>
    </source>
</evidence>
<name>A0AAV4T225_9ARAC</name>
<dbReference type="PROSITE" id="PS51374">
    <property type="entry name" value="NDPK_LIKE"/>
    <property type="match status" value="1"/>
</dbReference>
<dbReference type="EMBL" id="BPLQ01008673">
    <property type="protein sequence ID" value="GIY38810.1"/>
    <property type="molecule type" value="Genomic_DNA"/>
</dbReference>
<dbReference type="PANTHER" id="PTHR46161">
    <property type="entry name" value="NUCLEOSIDE DIPHOSPHATE KINASE"/>
    <property type="match status" value="1"/>
</dbReference>
<feature type="region of interest" description="Disordered" evidence="13">
    <location>
        <begin position="33"/>
        <end position="65"/>
    </location>
</feature>
<comment type="similarity">
    <text evidence="2 12">Belongs to the NDK family.</text>
</comment>
<dbReference type="InterPro" id="IPR034907">
    <property type="entry name" value="NDK-like_dom"/>
</dbReference>
<dbReference type="Gene3D" id="1.20.890.10">
    <property type="entry name" value="cAMP-dependent protein kinase regulatory subunit, dimerization-anchoring domain"/>
    <property type="match status" value="1"/>
</dbReference>
<reference evidence="15 16" key="1">
    <citation type="submission" date="2021-06" db="EMBL/GenBank/DDBJ databases">
        <title>Caerostris darwini draft genome.</title>
        <authorList>
            <person name="Kono N."/>
            <person name="Arakawa K."/>
        </authorList>
    </citation>
    <scope>NUCLEOTIDE SEQUENCE [LARGE SCALE GENOMIC DNA]</scope>
</reference>
<accession>A0AAV4T225</accession>
<comment type="caution">
    <text evidence="12">Lacks conserved residue(s) required for the propagation of feature annotation.</text>
</comment>
<evidence type="ECO:0000313" key="15">
    <source>
        <dbReference type="EMBL" id="GIY38810.1"/>
    </source>
</evidence>
<evidence type="ECO:0000313" key="16">
    <source>
        <dbReference type="Proteomes" id="UP001054837"/>
    </source>
</evidence>
<evidence type="ECO:0000256" key="7">
    <source>
        <dbReference type="ARBA" id="ARBA00022801"/>
    </source>
</evidence>
<evidence type="ECO:0000256" key="6">
    <source>
        <dbReference type="ARBA" id="ARBA00022777"/>
    </source>
</evidence>
<keyword evidence="7" id="KW-0378">Hydrolase</keyword>
<dbReference type="GO" id="GO:0003341">
    <property type="term" value="P:cilium movement"/>
    <property type="evidence" value="ECO:0007669"/>
    <property type="project" value="TreeGrafter"/>
</dbReference>
<dbReference type="PANTHER" id="PTHR46161:SF3">
    <property type="entry name" value="NUCLEOSIDE DIPHOSPHATE KINASE DDB_G0292928-RELATED"/>
    <property type="match status" value="1"/>
</dbReference>
<evidence type="ECO:0000256" key="10">
    <source>
        <dbReference type="ARBA" id="ARBA00072632"/>
    </source>
</evidence>
<feature type="compositionally biased region" description="Basic and acidic residues" evidence="13">
    <location>
        <begin position="47"/>
        <end position="65"/>
    </location>
</feature>
<dbReference type="CDD" id="cd22970">
    <property type="entry name" value="DD_NDKH5-like"/>
    <property type="match status" value="1"/>
</dbReference>
<keyword evidence="9" id="KW-0966">Cell projection</keyword>
<dbReference type="Proteomes" id="UP001054837">
    <property type="component" value="Unassembled WGS sequence"/>
</dbReference>
<feature type="domain" description="Nucleoside diphosphate kinase-like" evidence="14">
    <location>
        <begin position="67"/>
        <end position="245"/>
    </location>
</feature>
<evidence type="ECO:0000256" key="2">
    <source>
        <dbReference type="ARBA" id="ARBA00008142"/>
    </source>
</evidence>
<evidence type="ECO:0000256" key="9">
    <source>
        <dbReference type="ARBA" id="ARBA00023273"/>
    </source>
</evidence>
<dbReference type="FunFam" id="1.20.890.10:FF:000008">
    <property type="entry name" value="Nucleoside diphosphate kinase homolog 5"/>
    <property type="match status" value="1"/>
</dbReference>
<dbReference type="AlphaFoldDB" id="A0AAV4T225"/>
<dbReference type="GO" id="GO:0016301">
    <property type="term" value="F:kinase activity"/>
    <property type="evidence" value="ECO:0007669"/>
    <property type="project" value="UniProtKB-KW"/>
</dbReference>
<evidence type="ECO:0000256" key="3">
    <source>
        <dbReference type="ARBA" id="ARBA00022473"/>
    </source>
</evidence>
<sequence length="295" mass="33777">MYQHGLSLGIVSYNHSFSSIGILSESLRPQFFKSQEQQGRSSRCKKKMEEKTETPKAHPQDEEHREFERTLALIKPNATTKSKCIHSLIKKQGLLILKRRRTYLKPEQVRNFFLQSLDEEENKYYRIYREMLEEESAGSSGKTIPDIRIDSVENTVENSNMEEYVDFMTSGPVELLIVAGRGAVSRWLDLMGPEDPKLARALKPDSIRAKLGGENILRNAVYGSDSPEKAEQEIRYFFPEVKSEIDEKMKASGEYLSKTVNPVLLKGLIQLCRQKPDNPLVWLADWLLANNPAKP</sequence>
<comment type="caution">
    <text evidence="15">The sequence shown here is derived from an EMBL/GenBank/DDBJ whole genome shotgun (WGS) entry which is preliminary data.</text>
</comment>
<proteinExistence type="inferred from homology"/>
<evidence type="ECO:0000256" key="13">
    <source>
        <dbReference type="SAM" id="MobiDB-lite"/>
    </source>
</evidence>
<dbReference type="SUPFAM" id="SSF54919">
    <property type="entry name" value="Nucleoside diphosphate kinase, NDK"/>
    <property type="match status" value="1"/>
</dbReference>
<dbReference type="Gene3D" id="3.30.70.141">
    <property type="entry name" value="Nucleoside diphosphate kinase-like domain"/>
    <property type="match status" value="1"/>
</dbReference>
<comment type="subcellular location">
    <subcellularLocation>
        <location evidence="1">Cell projection</location>
        <location evidence="1">Cilium</location>
    </subcellularLocation>
</comment>
<keyword evidence="5" id="KW-0547">Nucleotide-binding</keyword>
<evidence type="ECO:0000256" key="4">
    <source>
        <dbReference type="ARBA" id="ARBA00022679"/>
    </source>
</evidence>
<evidence type="ECO:0000256" key="8">
    <source>
        <dbReference type="ARBA" id="ARBA00022840"/>
    </source>
</evidence>
<keyword evidence="8" id="KW-0067">ATP-binding</keyword>
<keyword evidence="4" id="KW-0808">Transferase</keyword>
<evidence type="ECO:0000256" key="5">
    <source>
        <dbReference type="ARBA" id="ARBA00022741"/>
    </source>
</evidence>
<keyword evidence="16" id="KW-1185">Reference proteome</keyword>
<dbReference type="GO" id="GO:1902176">
    <property type="term" value="P:negative regulation of oxidative stress-induced intrinsic apoptotic signaling pathway"/>
    <property type="evidence" value="ECO:0007669"/>
    <property type="project" value="TreeGrafter"/>
</dbReference>
<dbReference type="GO" id="GO:0005929">
    <property type="term" value="C:cilium"/>
    <property type="evidence" value="ECO:0007669"/>
    <property type="project" value="UniProtKB-SubCell"/>
</dbReference>
<dbReference type="GO" id="GO:0016787">
    <property type="term" value="F:hydrolase activity"/>
    <property type="evidence" value="ECO:0007669"/>
    <property type="project" value="UniProtKB-KW"/>
</dbReference>
<evidence type="ECO:0000259" key="14">
    <source>
        <dbReference type="SMART" id="SM00562"/>
    </source>
</evidence>
<dbReference type="SMART" id="SM00562">
    <property type="entry name" value="NDK"/>
    <property type="match status" value="1"/>
</dbReference>
<dbReference type="Pfam" id="PF00334">
    <property type="entry name" value="NDK"/>
    <property type="match status" value="1"/>
</dbReference>
<keyword evidence="3" id="KW-0217">Developmental protein</keyword>